<sequence>MRTLLIEDNPKLVRTLAAELRTAGMVLDTVADGLHADALLQVERYDVVILDLGLPSLDGIEVLRRIRARGDDVPVLILTASGEVPDRVRGLNAGADDYLPKPFDLHELVARLRALARRHRGRAHAVFKVGALSYDSVAMQFHIAGKPLELPRREHGVLEILVTRSGQPVSKRDISGQLCSLDDAVSPEALELYVHRLRRRLEGSGASIRTLRGLGYRLEAVDDAPA</sequence>
<feature type="domain" description="OmpR/PhoB-type" evidence="7">
    <location>
        <begin position="124"/>
        <end position="220"/>
    </location>
</feature>
<feature type="domain" description="Response regulatory" evidence="6">
    <location>
        <begin position="2"/>
        <end position="116"/>
    </location>
</feature>
<dbReference type="Pfam" id="PF00486">
    <property type="entry name" value="Trans_reg_C"/>
    <property type="match status" value="1"/>
</dbReference>
<feature type="DNA-binding region" description="OmpR/PhoB-type" evidence="5">
    <location>
        <begin position="124"/>
        <end position="220"/>
    </location>
</feature>
<keyword evidence="1" id="KW-0805">Transcription regulation</keyword>
<dbReference type="EMBL" id="CP136921">
    <property type="protein sequence ID" value="WOO31729.1"/>
    <property type="molecule type" value="Genomic_DNA"/>
</dbReference>
<proteinExistence type="predicted"/>
<reference evidence="8 9" key="1">
    <citation type="submission" date="2023-03" db="EMBL/GenBank/DDBJ databases">
        <title>Diaphorobacter basophil sp. nov., isolated from a sewage-treatment plant.</title>
        <authorList>
            <person name="Yang K."/>
        </authorList>
    </citation>
    <scope>NUCLEOTIDE SEQUENCE [LARGE SCALE GENOMIC DNA]</scope>
    <source>
        <strain evidence="8 9">Y-1</strain>
    </source>
</reference>
<evidence type="ECO:0000256" key="2">
    <source>
        <dbReference type="ARBA" id="ARBA00023125"/>
    </source>
</evidence>
<evidence type="ECO:0000313" key="9">
    <source>
        <dbReference type="Proteomes" id="UP001303211"/>
    </source>
</evidence>
<dbReference type="InterPro" id="IPR039420">
    <property type="entry name" value="WalR-like"/>
</dbReference>
<evidence type="ECO:0000256" key="1">
    <source>
        <dbReference type="ARBA" id="ARBA00023015"/>
    </source>
</evidence>
<dbReference type="InterPro" id="IPR001789">
    <property type="entry name" value="Sig_transdc_resp-reg_receiver"/>
</dbReference>
<dbReference type="Gene3D" id="3.40.50.2300">
    <property type="match status" value="1"/>
</dbReference>
<dbReference type="InterPro" id="IPR011006">
    <property type="entry name" value="CheY-like_superfamily"/>
</dbReference>
<evidence type="ECO:0000256" key="5">
    <source>
        <dbReference type="PROSITE-ProRule" id="PRU01091"/>
    </source>
</evidence>
<dbReference type="InterPro" id="IPR036388">
    <property type="entry name" value="WH-like_DNA-bd_sf"/>
</dbReference>
<dbReference type="PROSITE" id="PS51755">
    <property type="entry name" value="OMPR_PHOB"/>
    <property type="match status" value="1"/>
</dbReference>
<dbReference type="SUPFAM" id="SSF52172">
    <property type="entry name" value="CheY-like"/>
    <property type="match status" value="1"/>
</dbReference>
<gene>
    <name evidence="8" type="ORF">P4826_15140</name>
</gene>
<dbReference type="Gene3D" id="6.10.250.690">
    <property type="match status" value="1"/>
</dbReference>
<keyword evidence="2 5" id="KW-0238">DNA-binding</keyword>
<dbReference type="SMART" id="SM00448">
    <property type="entry name" value="REC"/>
    <property type="match status" value="1"/>
</dbReference>
<dbReference type="CDD" id="cd00383">
    <property type="entry name" value="trans_reg_C"/>
    <property type="match status" value="1"/>
</dbReference>
<dbReference type="RefSeq" id="WP_317701203.1">
    <property type="nucleotide sequence ID" value="NZ_CP136921.1"/>
</dbReference>
<dbReference type="Gene3D" id="1.10.10.10">
    <property type="entry name" value="Winged helix-like DNA-binding domain superfamily/Winged helix DNA-binding domain"/>
    <property type="match status" value="1"/>
</dbReference>
<dbReference type="Pfam" id="PF00072">
    <property type="entry name" value="Response_reg"/>
    <property type="match status" value="1"/>
</dbReference>
<feature type="modified residue" description="4-aspartylphosphate" evidence="4">
    <location>
        <position position="51"/>
    </location>
</feature>
<dbReference type="PROSITE" id="PS50110">
    <property type="entry name" value="RESPONSE_REGULATORY"/>
    <property type="match status" value="1"/>
</dbReference>
<protein>
    <submittedName>
        <fullName evidence="8">Response regulator</fullName>
    </submittedName>
</protein>
<evidence type="ECO:0000259" key="6">
    <source>
        <dbReference type="PROSITE" id="PS50110"/>
    </source>
</evidence>
<accession>A0ABZ0J462</accession>
<dbReference type="Proteomes" id="UP001303211">
    <property type="component" value="Chromosome"/>
</dbReference>
<dbReference type="PANTHER" id="PTHR48111">
    <property type="entry name" value="REGULATOR OF RPOS"/>
    <property type="match status" value="1"/>
</dbReference>
<organism evidence="8 9">
    <name type="scientific">Diaphorobacter limosus</name>
    <dbReference type="NCBI Taxonomy" id="3036128"/>
    <lineage>
        <taxon>Bacteria</taxon>
        <taxon>Pseudomonadati</taxon>
        <taxon>Pseudomonadota</taxon>
        <taxon>Betaproteobacteria</taxon>
        <taxon>Burkholderiales</taxon>
        <taxon>Comamonadaceae</taxon>
        <taxon>Diaphorobacter</taxon>
    </lineage>
</organism>
<evidence type="ECO:0000256" key="4">
    <source>
        <dbReference type="PROSITE-ProRule" id="PRU00169"/>
    </source>
</evidence>
<dbReference type="SMART" id="SM00862">
    <property type="entry name" value="Trans_reg_C"/>
    <property type="match status" value="1"/>
</dbReference>
<keyword evidence="4" id="KW-0597">Phosphoprotein</keyword>
<dbReference type="PANTHER" id="PTHR48111:SF67">
    <property type="entry name" value="TRANSCRIPTIONAL REGULATORY PROTEIN TCTD"/>
    <property type="match status" value="1"/>
</dbReference>
<keyword evidence="9" id="KW-1185">Reference proteome</keyword>
<evidence type="ECO:0000256" key="3">
    <source>
        <dbReference type="ARBA" id="ARBA00023163"/>
    </source>
</evidence>
<keyword evidence="3" id="KW-0804">Transcription</keyword>
<dbReference type="InterPro" id="IPR001867">
    <property type="entry name" value="OmpR/PhoB-type_DNA-bd"/>
</dbReference>
<evidence type="ECO:0000313" key="8">
    <source>
        <dbReference type="EMBL" id="WOO31729.1"/>
    </source>
</evidence>
<evidence type="ECO:0000259" key="7">
    <source>
        <dbReference type="PROSITE" id="PS51755"/>
    </source>
</evidence>
<name>A0ABZ0J462_9BURK</name>